<dbReference type="PaxDb" id="65489-OBART03G26250.1"/>
<evidence type="ECO:0000313" key="1">
    <source>
        <dbReference type="EnsemblPlants" id="OBART03G26250.1"/>
    </source>
</evidence>
<dbReference type="Gramene" id="OBART03G26250.1">
    <property type="protein sequence ID" value="OBART03G26250.1"/>
    <property type="gene ID" value="OBART03G26250"/>
</dbReference>
<dbReference type="Proteomes" id="UP000026960">
    <property type="component" value="Chromosome 3"/>
</dbReference>
<protein>
    <submittedName>
        <fullName evidence="1">Uncharacterized protein</fullName>
    </submittedName>
</protein>
<keyword evidence="2" id="KW-1185">Reference proteome</keyword>
<evidence type="ECO:0000313" key="2">
    <source>
        <dbReference type="Proteomes" id="UP000026960"/>
    </source>
</evidence>
<reference evidence="1" key="2">
    <citation type="submission" date="2015-03" db="UniProtKB">
        <authorList>
            <consortium name="EnsemblPlants"/>
        </authorList>
    </citation>
    <scope>IDENTIFICATION</scope>
</reference>
<dbReference type="EnsemblPlants" id="OBART03G26250.1">
    <property type="protein sequence ID" value="OBART03G26250.1"/>
    <property type="gene ID" value="OBART03G26250"/>
</dbReference>
<accession>A0A0D3FLC1</accession>
<reference evidence="1" key="1">
    <citation type="journal article" date="2009" name="Rice">
        <title>De Novo Next Generation Sequencing of Plant Genomes.</title>
        <authorList>
            <person name="Rounsley S."/>
            <person name="Marri P.R."/>
            <person name="Yu Y."/>
            <person name="He R."/>
            <person name="Sisneros N."/>
            <person name="Goicoechea J.L."/>
            <person name="Lee S.J."/>
            <person name="Angelova A."/>
            <person name="Kudrna D."/>
            <person name="Luo M."/>
            <person name="Affourtit J."/>
            <person name="Desany B."/>
            <person name="Knight J."/>
            <person name="Niazi F."/>
            <person name="Egholm M."/>
            <person name="Wing R.A."/>
        </authorList>
    </citation>
    <scope>NUCLEOTIDE SEQUENCE [LARGE SCALE GENOMIC DNA]</scope>
    <source>
        <strain evidence="1">cv. IRGC 105608</strain>
    </source>
</reference>
<organism evidence="1">
    <name type="scientific">Oryza barthii</name>
    <dbReference type="NCBI Taxonomy" id="65489"/>
    <lineage>
        <taxon>Eukaryota</taxon>
        <taxon>Viridiplantae</taxon>
        <taxon>Streptophyta</taxon>
        <taxon>Embryophyta</taxon>
        <taxon>Tracheophyta</taxon>
        <taxon>Spermatophyta</taxon>
        <taxon>Magnoliopsida</taxon>
        <taxon>Liliopsida</taxon>
        <taxon>Poales</taxon>
        <taxon>Poaceae</taxon>
        <taxon>BOP clade</taxon>
        <taxon>Oryzoideae</taxon>
        <taxon>Oryzeae</taxon>
        <taxon>Oryzinae</taxon>
        <taxon>Oryza</taxon>
    </lineage>
</organism>
<proteinExistence type="predicted"/>
<sequence length="59" mass="6641">MARCGEGLARLGYAIDRAWEKGKRGLGTEGPGTVKAMPWKKLSGDFWKLRKVLFGNFRK</sequence>
<dbReference type="AlphaFoldDB" id="A0A0D3FLC1"/>
<dbReference type="HOGENOM" id="CLU_2964516_0_0_1"/>
<name>A0A0D3FLC1_9ORYZ</name>